<feature type="chain" id="PRO_5046621845" evidence="1">
    <location>
        <begin position="21"/>
        <end position="189"/>
    </location>
</feature>
<keyword evidence="1" id="KW-0732">Signal</keyword>
<evidence type="ECO:0000313" key="3">
    <source>
        <dbReference type="Proteomes" id="UP000672097"/>
    </source>
</evidence>
<dbReference type="InterPro" id="IPR025737">
    <property type="entry name" value="FApF"/>
</dbReference>
<dbReference type="Proteomes" id="UP000672097">
    <property type="component" value="Unassembled WGS sequence"/>
</dbReference>
<reference evidence="2 3" key="1">
    <citation type="submission" date="2021-04" db="EMBL/GenBank/DDBJ databases">
        <title>The genome sequence of type strain Ideonella paludis KCTC 32238.</title>
        <authorList>
            <person name="Liu Y."/>
        </authorList>
    </citation>
    <scope>NUCLEOTIDE SEQUENCE [LARGE SCALE GENOMIC DNA]</scope>
    <source>
        <strain evidence="2 3">KCTC 32238</strain>
    </source>
</reference>
<comment type="caution">
    <text evidence="2">The sequence shown here is derived from an EMBL/GenBank/DDBJ whole genome shotgun (WGS) entry which is preliminary data.</text>
</comment>
<organism evidence="2 3">
    <name type="scientific">Ideonella paludis</name>
    <dbReference type="NCBI Taxonomy" id="1233411"/>
    <lineage>
        <taxon>Bacteria</taxon>
        <taxon>Pseudomonadati</taxon>
        <taxon>Pseudomonadota</taxon>
        <taxon>Betaproteobacteria</taxon>
        <taxon>Burkholderiales</taxon>
        <taxon>Sphaerotilaceae</taxon>
        <taxon>Ideonella</taxon>
    </lineage>
</organism>
<dbReference type="EMBL" id="JAGQDG010000006">
    <property type="protein sequence ID" value="MBQ0936886.1"/>
    <property type="molecule type" value="Genomic_DNA"/>
</dbReference>
<protein>
    <submittedName>
        <fullName evidence="2">Transporter</fullName>
    </submittedName>
</protein>
<keyword evidence="3" id="KW-1185">Reference proteome</keyword>
<gene>
    <name evidence="2" type="ORF">KAK11_16285</name>
</gene>
<proteinExistence type="predicted"/>
<evidence type="ECO:0000256" key="1">
    <source>
        <dbReference type="SAM" id="SignalP"/>
    </source>
</evidence>
<dbReference type="RefSeq" id="WP_210810285.1">
    <property type="nucleotide sequence ID" value="NZ_JAGQDG010000006.1"/>
</dbReference>
<sequence length="189" mass="20070">MFKTTLAAVALAALSGAALAAEPGQVRGFVGLDLGSGGDTLANIRYTDGSTQDMKAGDGVQFKGGLDYRVDEDWSVVGSLGYHLYTTNAKNGRVTFQRFPVELMAKYNLNPKARIGFGVRVPFAANVSSSGAASQVGEFSPKGKKGLIVDGEYLFGKVGVSLRWTNESYTLGSQSIDGTHFSVGLNYYF</sequence>
<feature type="signal peptide" evidence="1">
    <location>
        <begin position="1"/>
        <end position="20"/>
    </location>
</feature>
<evidence type="ECO:0000313" key="2">
    <source>
        <dbReference type="EMBL" id="MBQ0936886.1"/>
    </source>
</evidence>
<dbReference type="Pfam" id="PF13557">
    <property type="entry name" value="Phenol_MetA_deg"/>
    <property type="match status" value="1"/>
</dbReference>
<name>A0ABS5E0G1_9BURK</name>
<accession>A0ABS5E0G1</accession>